<reference evidence="4 5" key="1">
    <citation type="submission" date="2023-04" db="EMBL/GenBank/DDBJ databases">
        <title>Forest soil microbial communities from Buena Vista Peninsula, Colon Province, Panama.</title>
        <authorList>
            <person name="Bouskill N."/>
        </authorList>
    </citation>
    <scope>NUCLEOTIDE SEQUENCE [LARGE SCALE GENOMIC DNA]</scope>
    <source>
        <strain evidence="4 5">CFH S0262</strain>
    </source>
</reference>
<dbReference type="Pfam" id="PF04072">
    <property type="entry name" value="LCM"/>
    <property type="match status" value="1"/>
</dbReference>
<accession>A0ABT6M4J3</accession>
<proteinExistence type="predicted"/>
<dbReference type="InterPro" id="IPR007213">
    <property type="entry name" value="Ppm1/Ppm2/Tcmp"/>
</dbReference>
<sequence>MRFRDLQWSTRDRGFAPRISSSTRPHDVSARPPGGPSPLDFHLARPGESLLAAARLSAATRSAYTERLLRASEIRQYVVLGAGLDISVWHLPAESAAGLADRGRVVDSRLRA</sequence>
<protein>
    <recommendedName>
        <fullName evidence="6">S-adenosyl-L-methionine-dependent methyltransferase</fullName>
    </recommendedName>
</protein>
<keyword evidence="1" id="KW-0489">Methyltransferase</keyword>
<gene>
    <name evidence="4" type="ORF">M2280_000433</name>
</gene>
<dbReference type="RefSeq" id="WP_280758605.1">
    <property type="nucleotide sequence ID" value="NZ_JARXVC010000001.1"/>
</dbReference>
<evidence type="ECO:0000313" key="5">
    <source>
        <dbReference type="Proteomes" id="UP001160334"/>
    </source>
</evidence>
<feature type="region of interest" description="Disordered" evidence="3">
    <location>
        <begin position="1"/>
        <end position="42"/>
    </location>
</feature>
<keyword evidence="2" id="KW-0808">Transferase</keyword>
<evidence type="ECO:0008006" key="6">
    <source>
        <dbReference type="Google" id="ProtNLM"/>
    </source>
</evidence>
<evidence type="ECO:0000256" key="3">
    <source>
        <dbReference type="SAM" id="MobiDB-lite"/>
    </source>
</evidence>
<comment type="caution">
    <text evidence="4">The sequence shown here is derived from an EMBL/GenBank/DDBJ whole genome shotgun (WGS) entry which is preliminary data.</text>
</comment>
<organism evidence="4 5">
    <name type="scientific">Prescottella agglutinans</name>
    <dbReference type="NCBI Taxonomy" id="1644129"/>
    <lineage>
        <taxon>Bacteria</taxon>
        <taxon>Bacillati</taxon>
        <taxon>Actinomycetota</taxon>
        <taxon>Actinomycetes</taxon>
        <taxon>Mycobacteriales</taxon>
        <taxon>Nocardiaceae</taxon>
        <taxon>Prescottella</taxon>
    </lineage>
</organism>
<dbReference type="Proteomes" id="UP001160334">
    <property type="component" value="Unassembled WGS sequence"/>
</dbReference>
<keyword evidence="5" id="KW-1185">Reference proteome</keyword>
<evidence type="ECO:0000313" key="4">
    <source>
        <dbReference type="EMBL" id="MDH6279228.1"/>
    </source>
</evidence>
<evidence type="ECO:0000256" key="2">
    <source>
        <dbReference type="ARBA" id="ARBA00022679"/>
    </source>
</evidence>
<evidence type="ECO:0000256" key="1">
    <source>
        <dbReference type="ARBA" id="ARBA00022603"/>
    </source>
</evidence>
<dbReference type="InterPro" id="IPR029063">
    <property type="entry name" value="SAM-dependent_MTases_sf"/>
</dbReference>
<name>A0ABT6M4J3_9NOCA</name>
<dbReference type="EMBL" id="JARXVC010000001">
    <property type="protein sequence ID" value="MDH6279228.1"/>
    <property type="molecule type" value="Genomic_DNA"/>
</dbReference>
<dbReference type="Gene3D" id="3.40.50.150">
    <property type="entry name" value="Vaccinia Virus protein VP39"/>
    <property type="match status" value="1"/>
</dbReference>